<organism evidence="1 2">
    <name type="scientific">Aspergillus kawachii</name>
    <name type="common">White koji mold</name>
    <name type="synonym">Aspergillus awamori var. kawachi</name>
    <dbReference type="NCBI Taxonomy" id="1069201"/>
    <lineage>
        <taxon>Eukaryota</taxon>
        <taxon>Fungi</taxon>
        <taxon>Dikarya</taxon>
        <taxon>Ascomycota</taxon>
        <taxon>Pezizomycotina</taxon>
        <taxon>Eurotiomycetes</taxon>
        <taxon>Eurotiomycetidae</taxon>
        <taxon>Eurotiales</taxon>
        <taxon>Aspergillaceae</taxon>
        <taxon>Aspergillus</taxon>
        <taxon>Aspergillus subgen. Circumdati</taxon>
    </lineage>
</organism>
<keyword evidence="2" id="KW-1185">Reference proteome</keyword>
<name>A0A7R7W0X2_ASPKA</name>
<reference evidence="1" key="1">
    <citation type="submission" date="2021-01" db="EMBL/GenBank/DDBJ databases">
        <authorList>
            <consortium name="Aspergillus luchuensis mut. kawachii IFO 4304 genome sequencing consortium"/>
            <person name="Kazuki M."/>
            <person name="Futagami T."/>
        </authorList>
    </citation>
    <scope>NUCLEOTIDE SEQUENCE</scope>
    <source>
        <strain evidence="1">IFO 4308</strain>
    </source>
</reference>
<sequence>MLPTSPPLDLIVSGTIDLPQGMTLVLSFAIDGIIGTNSLQSSYTVNTDAVLVMILLLRWDETVLIPAETHASYYVYYHSHHSSINSIDCLSWSPWSPDWPGHFLQSPAPPPDRLPFPPRP</sequence>
<proteinExistence type="predicted"/>
<protein>
    <submittedName>
        <fullName evidence="1">Uncharacterized protein</fullName>
    </submittedName>
</protein>
<reference evidence="1" key="2">
    <citation type="submission" date="2021-02" db="EMBL/GenBank/DDBJ databases">
        <title>Aspergillus luchuensis mut. kawachii IFO 4304 genome sequence.</title>
        <authorList>
            <person name="Mori K."/>
            <person name="Kadooka C."/>
            <person name="Goto M."/>
            <person name="Futagami T."/>
        </authorList>
    </citation>
    <scope>NUCLEOTIDE SEQUENCE</scope>
    <source>
        <strain evidence="1">IFO 4308</strain>
    </source>
</reference>
<gene>
    <name evidence="1" type="ORF">AKAW2_11388S</name>
</gene>
<dbReference type="GeneID" id="64955667"/>
<dbReference type="Proteomes" id="UP000661280">
    <property type="component" value="Chromosome 1"/>
</dbReference>
<evidence type="ECO:0000313" key="2">
    <source>
        <dbReference type="Proteomes" id="UP000661280"/>
    </source>
</evidence>
<accession>A0A7R7W0X2</accession>
<evidence type="ECO:0000313" key="1">
    <source>
        <dbReference type="EMBL" id="BCR94342.1"/>
    </source>
</evidence>
<dbReference type="KEGG" id="aluc:AKAW2_11388S"/>
<dbReference type="AlphaFoldDB" id="A0A7R7W0X2"/>
<dbReference type="RefSeq" id="XP_041538108.1">
    <property type="nucleotide sequence ID" value="XM_041683866.1"/>
</dbReference>
<dbReference type="EMBL" id="AP024425">
    <property type="protein sequence ID" value="BCR94342.1"/>
    <property type="molecule type" value="Genomic_DNA"/>
</dbReference>